<dbReference type="InterPro" id="IPR000835">
    <property type="entry name" value="HTH_MarR-typ"/>
</dbReference>
<evidence type="ECO:0000259" key="2">
    <source>
        <dbReference type="PROSITE" id="PS50995"/>
    </source>
</evidence>
<dbReference type="Pfam" id="PF01047">
    <property type="entry name" value="MarR"/>
    <property type="match status" value="1"/>
</dbReference>
<evidence type="ECO:0000313" key="3">
    <source>
        <dbReference type="EMBL" id="SFU82194.1"/>
    </source>
</evidence>
<dbReference type="EMBL" id="FPBV01000009">
    <property type="protein sequence ID" value="SFU82194.1"/>
    <property type="molecule type" value="Genomic_DNA"/>
</dbReference>
<dbReference type="InterPro" id="IPR039422">
    <property type="entry name" value="MarR/SlyA-like"/>
</dbReference>
<evidence type="ECO:0000256" key="1">
    <source>
        <dbReference type="ARBA" id="ARBA00023125"/>
    </source>
</evidence>
<sequence length="146" mass="16650">MDPVFAHQVAEIEHHLRQIAGVVRRRGRMLLDQHQITPPQFDALLILDRNGDLTIGDLSSRLYLAYSTTTDLVDRLERSGFVARERDQADRRVVRVRLLQKGADIIERVLDARRAYLAGVLESLSHSERSEILRALDLLNDKISGD</sequence>
<dbReference type="InterPro" id="IPR036390">
    <property type="entry name" value="WH_DNA-bd_sf"/>
</dbReference>
<dbReference type="GO" id="GO:0006950">
    <property type="term" value="P:response to stress"/>
    <property type="evidence" value="ECO:0007669"/>
    <property type="project" value="TreeGrafter"/>
</dbReference>
<dbReference type="PRINTS" id="PR00598">
    <property type="entry name" value="HTHMARR"/>
</dbReference>
<feature type="domain" description="HTH marR-type" evidence="2">
    <location>
        <begin position="9"/>
        <end position="141"/>
    </location>
</feature>
<name>A0A1I7JAM2_9BACL</name>
<proteinExistence type="predicted"/>
<dbReference type="RefSeq" id="WP_029420071.1">
    <property type="nucleotide sequence ID" value="NZ_FPBV01000009.1"/>
</dbReference>
<evidence type="ECO:0000313" key="4">
    <source>
        <dbReference type="Proteomes" id="UP000183508"/>
    </source>
</evidence>
<dbReference type="PANTHER" id="PTHR33164:SF99">
    <property type="entry name" value="MARR FAMILY REGULATORY PROTEIN"/>
    <property type="match status" value="1"/>
</dbReference>
<dbReference type="AlphaFoldDB" id="A0A1I7JAM2"/>
<dbReference type="Gene3D" id="1.10.10.10">
    <property type="entry name" value="Winged helix-like DNA-binding domain superfamily/Winged helix DNA-binding domain"/>
    <property type="match status" value="1"/>
</dbReference>
<reference evidence="4" key="1">
    <citation type="submission" date="2016-10" db="EMBL/GenBank/DDBJ databases">
        <authorList>
            <person name="Varghese N."/>
        </authorList>
    </citation>
    <scope>NUCLEOTIDE SEQUENCE [LARGE SCALE GENOMIC DNA]</scope>
    <source>
        <strain evidence="4">DSM 17980</strain>
    </source>
</reference>
<keyword evidence="4" id="KW-1185">Reference proteome</keyword>
<gene>
    <name evidence="3" type="ORF">SAMN05421543_10950</name>
</gene>
<dbReference type="Proteomes" id="UP000183508">
    <property type="component" value="Unassembled WGS sequence"/>
</dbReference>
<dbReference type="PROSITE" id="PS50995">
    <property type="entry name" value="HTH_MARR_2"/>
    <property type="match status" value="1"/>
</dbReference>
<keyword evidence="1" id="KW-0238">DNA-binding</keyword>
<dbReference type="STRING" id="392015.SAMN05421543_10950"/>
<dbReference type="eggNOG" id="COG1846">
    <property type="taxonomic scope" value="Bacteria"/>
</dbReference>
<dbReference type="SMART" id="SM00347">
    <property type="entry name" value="HTH_MARR"/>
    <property type="match status" value="1"/>
</dbReference>
<dbReference type="GO" id="GO:0003677">
    <property type="term" value="F:DNA binding"/>
    <property type="evidence" value="ECO:0007669"/>
    <property type="project" value="UniProtKB-KW"/>
</dbReference>
<dbReference type="InterPro" id="IPR036388">
    <property type="entry name" value="WH-like_DNA-bd_sf"/>
</dbReference>
<protein>
    <submittedName>
        <fullName evidence="3">5'-methylthioadenosine phosphorylase</fullName>
    </submittedName>
</protein>
<dbReference type="GO" id="GO:0003700">
    <property type="term" value="F:DNA-binding transcription factor activity"/>
    <property type="evidence" value="ECO:0007669"/>
    <property type="project" value="InterPro"/>
</dbReference>
<organism evidence="3 4">
    <name type="scientific">Alicyclobacillus macrosporangiidus</name>
    <dbReference type="NCBI Taxonomy" id="392015"/>
    <lineage>
        <taxon>Bacteria</taxon>
        <taxon>Bacillati</taxon>
        <taxon>Bacillota</taxon>
        <taxon>Bacilli</taxon>
        <taxon>Bacillales</taxon>
        <taxon>Alicyclobacillaceae</taxon>
        <taxon>Alicyclobacillus</taxon>
    </lineage>
</organism>
<accession>A0A1I7JAM2</accession>
<dbReference type="SUPFAM" id="SSF46785">
    <property type="entry name" value="Winged helix' DNA-binding domain"/>
    <property type="match status" value="1"/>
</dbReference>
<dbReference type="PANTHER" id="PTHR33164">
    <property type="entry name" value="TRANSCRIPTIONAL REGULATOR, MARR FAMILY"/>
    <property type="match status" value="1"/>
</dbReference>